<evidence type="ECO:0000259" key="12">
    <source>
        <dbReference type="PROSITE" id="PS50994"/>
    </source>
</evidence>
<reference evidence="13 14" key="1">
    <citation type="submission" date="2014-06" db="EMBL/GenBank/DDBJ databases">
        <title>Genome evolution of avian class.</title>
        <authorList>
            <person name="Zhang G."/>
            <person name="Li C."/>
        </authorList>
    </citation>
    <scope>NUCLEOTIDE SEQUENCE [LARGE SCALE GENOMIC DNA]</scope>
    <source>
        <strain evidence="13">BGI_N305</strain>
    </source>
</reference>
<dbReference type="Gene3D" id="1.10.10.200">
    <property type="match status" value="1"/>
</dbReference>
<dbReference type="InterPro" id="IPR002156">
    <property type="entry name" value="RNaseH_domain"/>
</dbReference>
<dbReference type="GO" id="GO:0008270">
    <property type="term" value="F:zinc ion binding"/>
    <property type="evidence" value="ECO:0007669"/>
    <property type="project" value="UniProtKB-KW"/>
</dbReference>
<dbReference type="Pfam" id="PF00075">
    <property type="entry name" value="RNase_H"/>
    <property type="match status" value="1"/>
</dbReference>
<dbReference type="Proteomes" id="UP000053258">
    <property type="component" value="Unassembled WGS sequence"/>
</dbReference>
<keyword evidence="7" id="KW-0378">Hydrolase</keyword>
<name>A0A093PLP8_9PASS</name>
<dbReference type="EC" id="2.7.7.49" evidence="1"/>
<proteinExistence type="predicted"/>
<keyword evidence="3" id="KW-0548">Nucleotidyltransferase</keyword>
<feature type="non-terminal residue" evidence="13">
    <location>
        <position position="273"/>
    </location>
</feature>
<dbReference type="GO" id="GO:0035613">
    <property type="term" value="F:RNA stem-loop binding"/>
    <property type="evidence" value="ECO:0007669"/>
    <property type="project" value="TreeGrafter"/>
</dbReference>
<dbReference type="Pfam" id="PF00665">
    <property type="entry name" value="rve"/>
    <property type="match status" value="1"/>
</dbReference>
<dbReference type="PROSITE" id="PS50876">
    <property type="entry name" value="ZF_INTEGRASE"/>
    <property type="match status" value="1"/>
</dbReference>
<dbReference type="Gene3D" id="3.30.420.10">
    <property type="entry name" value="Ribonuclease H-like superfamily/Ribonuclease H"/>
    <property type="match status" value="2"/>
</dbReference>
<keyword evidence="9" id="KW-0862">Zinc</keyword>
<dbReference type="SUPFAM" id="SSF53098">
    <property type="entry name" value="Ribonuclease H-like"/>
    <property type="match status" value="2"/>
</dbReference>
<evidence type="ECO:0000256" key="4">
    <source>
        <dbReference type="ARBA" id="ARBA00022722"/>
    </source>
</evidence>
<evidence type="ECO:0000256" key="7">
    <source>
        <dbReference type="ARBA" id="ARBA00022801"/>
    </source>
</evidence>
<evidence type="ECO:0000259" key="10">
    <source>
        <dbReference type="PROSITE" id="PS50876"/>
    </source>
</evidence>
<evidence type="ECO:0000256" key="2">
    <source>
        <dbReference type="ARBA" id="ARBA00022679"/>
    </source>
</evidence>
<feature type="domain" description="RNase H type-1" evidence="11">
    <location>
        <begin position="1"/>
        <end position="98"/>
    </location>
</feature>
<keyword evidence="4" id="KW-0540">Nuclease</keyword>
<keyword evidence="8" id="KW-0695">RNA-directed DNA polymerase</keyword>
<dbReference type="PROSITE" id="PS50994">
    <property type="entry name" value="INTEGRASE"/>
    <property type="match status" value="1"/>
</dbReference>
<keyword evidence="5" id="KW-0479">Metal-binding</keyword>
<protein>
    <recommendedName>
        <fullName evidence="1">RNA-directed DNA polymerase</fullName>
        <ecNumber evidence="1">2.7.7.49</ecNumber>
    </recommendedName>
</protein>
<evidence type="ECO:0000259" key="11">
    <source>
        <dbReference type="PROSITE" id="PS50879"/>
    </source>
</evidence>
<dbReference type="InterPro" id="IPR012337">
    <property type="entry name" value="RNaseH-like_sf"/>
</dbReference>
<evidence type="ECO:0000256" key="6">
    <source>
        <dbReference type="ARBA" id="ARBA00022759"/>
    </source>
</evidence>
<dbReference type="PANTHER" id="PTHR41694:SF3">
    <property type="entry name" value="RNA-DIRECTED DNA POLYMERASE-RELATED"/>
    <property type="match status" value="1"/>
</dbReference>
<dbReference type="InterPro" id="IPR017856">
    <property type="entry name" value="Integrase-like_N"/>
</dbReference>
<accession>A0A093PLP8</accession>
<evidence type="ECO:0000256" key="9">
    <source>
        <dbReference type="PROSITE-ProRule" id="PRU00450"/>
    </source>
</evidence>
<organism evidence="13 14">
    <name type="scientific">Manacus vitellinus</name>
    <name type="common">golden-collared manakin</name>
    <dbReference type="NCBI Taxonomy" id="328815"/>
    <lineage>
        <taxon>Eukaryota</taxon>
        <taxon>Metazoa</taxon>
        <taxon>Chordata</taxon>
        <taxon>Craniata</taxon>
        <taxon>Vertebrata</taxon>
        <taxon>Euteleostomi</taxon>
        <taxon>Archelosauria</taxon>
        <taxon>Archosauria</taxon>
        <taxon>Dinosauria</taxon>
        <taxon>Saurischia</taxon>
        <taxon>Theropoda</taxon>
        <taxon>Coelurosauria</taxon>
        <taxon>Aves</taxon>
        <taxon>Neognathae</taxon>
        <taxon>Neoaves</taxon>
        <taxon>Telluraves</taxon>
        <taxon>Australaves</taxon>
        <taxon>Passeriformes</taxon>
        <taxon>Pipridae</taxon>
        <taxon>Manacus</taxon>
    </lineage>
</organism>
<evidence type="ECO:0000313" key="13">
    <source>
        <dbReference type="EMBL" id="KFW75140.1"/>
    </source>
</evidence>
<dbReference type="PANTHER" id="PTHR41694">
    <property type="entry name" value="ENDOGENOUS RETROVIRUS GROUP K MEMBER POL PROTEIN"/>
    <property type="match status" value="1"/>
</dbReference>
<feature type="domain" description="Integrase catalytic" evidence="12">
    <location>
        <begin position="157"/>
        <end position="273"/>
    </location>
</feature>
<evidence type="ECO:0000256" key="8">
    <source>
        <dbReference type="ARBA" id="ARBA00022918"/>
    </source>
</evidence>
<dbReference type="PROSITE" id="PS50879">
    <property type="entry name" value="RNASE_H_1"/>
    <property type="match status" value="1"/>
</dbReference>
<dbReference type="OrthoDB" id="9386368at2759"/>
<keyword evidence="6" id="KW-0255">Endonuclease</keyword>
<evidence type="ECO:0000256" key="5">
    <source>
        <dbReference type="ARBA" id="ARBA00022723"/>
    </source>
</evidence>
<dbReference type="AlphaFoldDB" id="A0A093PLP8"/>
<sequence>SLQTLELLAVVRVLASMNRPLNIVTDSFYVAGVVNRIEGALIKEVQNKRLFQLFCQLWLAVTNRDHEYAIIHVCSHKWDIGLGEGNARADRLVSMATKDEEEFIKAQKNHEQYHQNARGLKRMYDITLNDAKNIVRSCATCSNHNSGVGLGMGVNSRGLKSNEIWQMDVTHYAPFGRFKYIHVCIDTYSHFIWATAQTGEKALQVERHLCECFAVMGKPQQIKTDNGPAYMGTRVGQFLKKWKVVHRTGIAHSPTGQAIIERAHYTLKTYLEK</sequence>
<dbReference type="InterPro" id="IPR001584">
    <property type="entry name" value="Integrase_cat-core"/>
</dbReference>
<dbReference type="GO" id="GO:0004523">
    <property type="term" value="F:RNA-DNA hybrid ribonuclease activity"/>
    <property type="evidence" value="ECO:0007669"/>
    <property type="project" value="InterPro"/>
</dbReference>
<dbReference type="SUPFAM" id="SSF46919">
    <property type="entry name" value="N-terminal Zn binding domain of HIV integrase"/>
    <property type="match status" value="1"/>
</dbReference>
<dbReference type="InterPro" id="IPR003308">
    <property type="entry name" value="Integrase_Zn-bd_dom_N"/>
</dbReference>
<gene>
    <name evidence="13" type="ORF">N305_04483</name>
</gene>
<keyword evidence="9" id="KW-0863">Zinc-finger</keyword>
<dbReference type="Pfam" id="PF02022">
    <property type="entry name" value="Integrase_Zn"/>
    <property type="match status" value="1"/>
</dbReference>
<dbReference type="GO" id="GO:0015074">
    <property type="term" value="P:DNA integration"/>
    <property type="evidence" value="ECO:0007669"/>
    <property type="project" value="InterPro"/>
</dbReference>
<keyword evidence="14" id="KW-1185">Reference proteome</keyword>
<evidence type="ECO:0000256" key="1">
    <source>
        <dbReference type="ARBA" id="ARBA00012493"/>
    </source>
</evidence>
<feature type="domain" description="Integrase-type" evidence="10">
    <location>
        <begin position="101"/>
        <end position="142"/>
    </location>
</feature>
<evidence type="ECO:0000256" key="3">
    <source>
        <dbReference type="ARBA" id="ARBA00022695"/>
    </source>
</evidence>
<feature type="non-terminal residue" evidence="13">
    <location>
        <position position="1"/>
    </location>
</feature>
<keyword evidence="2" id="KW-0808">Transferase</keyword>
<dbReference type="EMBL" id="KL669020">
    <property type="protein sequence ID" value="KFW75140.1"/>
    <property type="molecule type" value="Genomic_DNA"/>
</dbReference>
<dbReference type="InterPro" id="IPR036397">
    <property type="entry name" value="RNaseH_sf"/>
</dbReference>
<evidence type="ECO:0000313" key="14">
    <source>
        <dbReference type="Proteomes" id="UP000053258"/>
    </source>
</evidence>
<dbReference type="GO" id="GO:0003964">
    <property type="term" value="F:RNA-directed DNA polymerase activity"/>
    <property type="evidence" value="ECO:0007669"/>
    <property type="project" value="UniProtKB-KW"/>
</dbReference>